<proteinExistence type="predicted"/>
<evidence type="ECO:0000256" key="1">
    <source>
        <dbReference type="SAM" id="Coils"/>
    </source>
</evidence>
<dbReference type="SUPFAM" id="SSF56672">
    <property type="entry name" value="DNA/RNA polymerases"/>
    <property type="match status" value="1"/>
</dbReference>
<protein>
    <submittedName>
        <fullName evidence="2">Uncharacterized protein</fullName>
    </submittedName>
</protein>
<dbReference type="AlphaFoldDB" id="A0A9W7WZE9"/>
<feature type="coiled-coil region" evidence="1">
    <location>
        <begin position="30"/>
        <end position="93"/>
    </location>
</feature>
<evidence type="ECO:0000313" key="3">
    <source>
        <dbReference type="Proteomes" id="UP001059041"/>
    </source>
</evidence>
<dbReference type="InterPro" id="IPR008042">
    <property type="entry name" value="Retrotrans_Pao"/>
</dbReference>
<sequence length="1069" mass="119703">MATDTSSLKTCSRASCSSVRSSTSSTGSAAAKARARAEAAKARLTFVEEEVNLKLQKARVEASMEMLQHKKEAAAAVAEAEALEAAIDENAEKHSCRLGLNSAPLETTQRTEQYVIDQTKVRETELPLCDVPAKAEPSPSYSISASHLKPEAKPFLSRQTGVAFQPPDTTSQQPCTYENEYVRKSCEAGFENIDMTPLQHFRPQNSNGRPTPLPCPISPDSNNCSSNINDFVRYLARRELVATGLMQFNDKPQNYRAWKRSFQTATTDLNLTASEELDILLKWLGKESAEHVEQIRAIHINHPQAGLAMAWGRLDQTYGSTEVVEDALFKRIDAFPKIANRDYSKLTKLSDLLMELHSAKAEGDLPGLAFLDTARGVNPIVQKLTFRLQEKWASVGAAYKRQKHVPYPPFAYFVDFIGLEASIGNDPSFNFVSHIELTPKMEKTSWKPSKQREISVHKTAVSPVPDDAGELAKKSDDCDKQCPIHRKPHPLNKCRAFREKPIAARKAFLRENNVCFKCCASTSHIAKNCKTKSQCSECKRGQLDIQLTDYPPTYSADDYNCDADHLGCTVFKRTKDDNQVAPSIQDVSFMKIMEEGLQKDSNNSWVAPLPFKSPRPRLPNNRSQALKCLLSLKRNFERKAEMRDHFLSFMDKMFKNGHAELAPPLSEKEEQWYLPTFGVYHPKKPKQIRVVFDSSAKYNGVSLNDVLLTGPDLNNTLLGVLIRFRKEAIAFTADIEQMFYCFLVREEDRNFLRFLWFQDNELSKDIVDYRMRVHVFGNSPSPAVAIHCLHQSVQISEFHVDLDSLPTAEAAINLLKRTQDALSKSNLRLHKIASNKKEVMEAFPSRDHASDLKDLDFEADTANATYVCDEIKPYTRRGVLSTINSLYDPLGFVAPVTIQGKAILRELTTQNGDWDAPLPQELEQAWTSWRASLTGLSSLSISRPYTETSPSAADKRELCVFSDASTKAIAAVTYLKITDAAGNNQIGFVMGKAKLAPRPEQTVPRLELCAAVLAVELADLISAEMDLQLDAITYYSDSKISGDMCQQTRTRQIMLRVSFSQPTYKTPIG</sequence>
<keyword evidence="1" id="KW-0175">Coiled coil</keyword>
<name>A0A9W7WZE9_TRIRA</name>
<reference evidence="2" key="1">
    <citation type="submission" date="2021-02" db="EMBL/GenBank/DDBJ databases">
        <title>Comparative genomics reveals that relaxation of natural selection precedes convergent phenotypic evolution of cavefish.</title>
        <authorList>
            <person name="Peng Z."/>
        </authorList>
    </citation>
    <scope>NUCLEOTIDE SEQUENCE</scope>
    <source>
        <tissue evidence="2">Muscle</tissue>
    </source>
</reference>
<accession>A0A9W7WZE9</accession>
<dbReference type="Proteomes" id="UP001059041">
    <property type="component" value="Linkage Group LG4"/>
</dbReference>
<dbReference type="InterPro" id="IPR043502">
    <property type="entry name" value="DNA/RNA_pol_sf"/>
</dbReference>
<dbReference type="PANTHER" id="PTHR47331:SF6">
    <property type="entry name" value="DOUBLECORTIN DOMAIN-CONTAINING PROTEIN"/>
    <property type="match status" value="1"/>
</dbReference>
<comment type="caution">
    <text evidence="2">The sequence shown here is derived from an EMBL/GenBank/DDBJ whole genome shotgun (WGS) entry which is preliminary data.</text>
</comment>
<organism evidence="2 3">
    <name type="scientific">Triplophysa rosa</name>
    <name type="common">Cave loach</name>
    <dbReference type="NCBI Taxonomy" id="992332"/>
    <lineage>
        <taxon>Eukaryota</taxon>
        <taxon>Metazoa</taxon>
        <taxon>Chordata</taxon>
        <taxon>Craniata</taxon>
        <taxon>Vertebrata</taxon>
        <taxon>Euteleostomi</taxon>
        <taxon>Actinopterygii</taxon>
        <taxon>Neopterygii</taxon>
        <taxon>Teleostei</taxon>
        <taxon>Ostariophysi</taxon>
        <taxon>Cypriniformes</taxon>
        <taxon>Nemacheilidae</taxon>
        <taxon>Triplophysa</taxon>
    </lineage>
</organism>
<evidence type="ECO:0000313" key="2">
    <source>
        <dbReference type="EMBL" id="KAI7811010.1"/>
    </source>
</evidence>
<gene>
    <name evidence="2" type="ORF">IRJ41_009292</name>
</gene>
<dbReference type="EMBL" id="JAFHDT010000004">
    <property type="protein sequence ID" value="KAI7811010.1"/>
    <property type="molecule type" value="Genomic_DNA"/>
</dbReference>
<dbReference type="PANTHER" id="PTHR47331">
    <property type="entry name" value="PHD-TYPE DOMAIN-CONTAINING PROTEIN"/>
    <property type="match status" value="1"/>
</dbReference>
<keyword evidence="3" id="KW-1185">Reference proteome</keyword>
<dbReference type="Pfam" id="PF05380">
    <property type="entry name" value="Peptidase_A17"/>
    <property type="match status" value="1"/>
</dbReference>